<reference evidence="2" key="1">
    <citation type="journal article" date="2019" name="Plant Pathol.">
        <title>Molecular and biological properties of two putative new cytorhabdoviruses infecting Trifolium pratense.</title>
        <authorList>
            <person name="Franova J."/>
            <person name="Sarkisova T."/>
            <person name="Jakesova H."/>
            <person name="Koloniuk I."/>
        </authorList>
    </citation>
    <scope>NUCLEOTIDE SEQUENCE</scope>
    <source>
        <strain evidence="2">29/15/1</strain>
    </source>
</reference>
<sequence>MKYTIILLLLSMATILRSEGRDYKYAIGPVCECLDPAKPLGDFIKTCYRRCMMDPEPTGRKTVQIHQTMDKRKGPNVVECSRVIQEQKFTQMWTFSTEAGYLESHVGSVSEEECRKAITDNCPDFVCNHREKDTLDPEYHYGSTTTVRRETISLVSMPSTLMIESGNLMISPLSTPDLYPASEKKGFHAGKVYLWNDDLESQECPFEPSGSYGCDEYKGSDGKPYYMCAGGRFTITPTRRGDDVAMKICKDLKLSSEGFLYKLTEEGASSDKHSRLYITQTQGMGGDIDYLRHKVQHAVTHLDSEICSNQCELLAVESRLSSAREPVVRVGMTYYKLYDNGTATLCKTVSGCKLTSPVLTCGNPPRIGVSCTTNSGLWDPLKPYMTPGGICSKPDYHEKLSFFLGTESYVVDNDLTIQANSSYAHGVYPTSFSDFHQSGIQMSITDLAKLKPEWEASKGDGSGLSKTEMVDRKIESTSVDIGKKAMSLFKNVSEFFTHIEHAIGVVIIIFVIIISISFGLKLLGRVSGNKSQKRRVRSRSLDGKDEETSAWI</sequence>
<evidence type="ECO:0000256" key="1">
    <source>
        <dbReference type="SAM" id="Phobius"/>
    </source>
</evidence>
<name>A0A510C2I1_9RHAB</name>
<keyword evidence="3" id="KW-1185">Reference proteome</keyword>
<proteinExistence type="predicted"/>
<dbReference type="EMBL" id="MH982250">
    <property type="protein sequence ID" value="AYH53278.1"/>
    <property type="molecule type" value="Viral_cRNA"/>
</dbReference>
<evidence type="ECO:0000313" key="2">
    <source>
        <dbReference type="EMBL" id="AYH53278.1"/>
    </source>
</evidence>
<accession>A0A510C2I1</accession>
<keyword evidence="1" id="KW-1133">Transmembrane helix</keyword>
<keyword evidence="1" id="KW-0812">Transmembrane</keyword>
<evidence type="ECO:0000313" key="3">
    <source>
        <dbReference type="Proteomes" id="UP000676365"/>
    </source>
</evidence>
<dbReference type="GeneID" id="80536066"/>
<dbReference type="Proteomes" id="UP000676365">
    <property type="component" value="Segment"/>
</dbReference>
<protein>
    <submittedName>
        <fullName evidence="2">Putative G protein</fullName>
    </submittedName>
</protein>
<dbReference type="KEGG" id="vg:80536066"/>
<feature type="transmembrane region" description="Helical" evidence="1">
    <location>
        <begin position="502"/>
        <end position="524"/>
    </location>
</feature>
<dbReference type="RefSeq" id="YP_010798030.1">
    <property type="nucleotide sequence ID" value="NC_076290.1"/>
</dbReference>
<keyword evidence="1" id="KW-0472">Membrane</keyword>
<organism evidence="2">
    <name type="scientific">Trifolium pratense virus A</name>
    <dbReference type="NCBI Taxonomy" id="2448906"/>
    <lineage>
        <taxon>Viruses</taxon>
        <taxon>Riboviria</taxon>
        <taxon>Orthornavirae</taxon>
        <taxon>Negarnaviricota</taxon>
        <taxon>Haploviricotina</taxon>
        <taxon>Monjiviricetes</taxon>
        <taxon>Mononegavirales</taxon>
        <taxon>Rhabdoviridae</taxon>
        <taxon>Betarhabdovirinae</taxon>
        <taxon>Alphacytorhabdovirus</taxon>
        <taxon>Alphacytorhabdovirus alphatrifolii</taxon>
        <taxon>Cytorhabdovirus alphatrifolii</taxon>
    </lineage>
</organism>